<dbReference type="Gene3D" id="3.40.50.300">
    <property type="entry name" value="P-loop containing nucleotide triphosphate hydrolases"/>
    <property type="match status" value="1"/>
</dbReference>
<dbReference type="PRINTS" id="PR00326">
    <property type="entry name" value="GTP1OBG"/>
</dbReference>
<proteinExistence type="inferred from homology"/>
<keyword evidence="1" id="KW-0479">Metal-binding</keyword>
<evidence type="ECO:0000313" key="8">
    <source>
        <dbReference type="Proteomes" id="UP001290455"/>
    </source>
</evidence>
<dbReference type="Pfam" id="PF01926">
    <property type="entry name" value="MMR_HSR1"/>
    <property type="match status" value="1"/>
</dbReference>
<accession>A0ABU5J1S9</accession>
<dbReference type="Proteomes" id="UP001290455">
    <property type="component" value="Unassembled WGS sequence"/>
</dbReference>
<dbReference type="PIRSF" id="PIRSF006809">
    <property type="entry name" value="GTP-binding_hflX_prd"/>
    <property type="match status" value="1"/>
</dbReference>
<dbReference type="NCBIfam" id="TIGR03156">
    <property type="entry name" value="GTP_HflX"/>
    <property type="match status" value="1"/>
</dbReference>
<dbReference type="PANTHER" id="PTHR10229">
    <property type="entry name" value="GTP-BINDING PROTEIN HFLX"/>
    <property type="match status" value="1"/>
</dbReference>
<dbReference type="InterPro" id="IPR032305">
    <property type="entry name" value="GTP-bd_M"/>
</dbReference>
<comment type="subunit">
    <text evidence="5">Monomer. Associates with the 50S ribosomal subunit.</text>
</comment>
<evidence type="ECO:0000256" key="2">
    <source>
        <dbReference type="ARBA" id="ARBA00022741"/>
    </source>
</evidence>
<dbReference type="HAMAP" id="MF_00900">
    <property type="entry name" value="GTPase_HflX"/>
    <property type="match status" value="1"/>
</dbReference>
<keyword evidence="5" id="KW-0963">Cytoplasm</keyword>
<keyword evidence="8" id="KW-1185">Reference proteome</keyword>
<sequence length="417" mass="47744">MEQKEFEKVILVGCQTVEDDLHYEYSLEELESLTETAKGKVLATLTQKRDRAHPATYIGKGKVEELQALEEQLEADLIIFNDELSPSQVRNLSSSISARIIDRTQLILDIFAQRARSKEGKLQVELAQLQYLLPRLGGQGTQLSRLGAGIGTRGPGETKLESDRRHIRRRIDDIKTQLSVVVQHRDRYRERRKKNKTFQIALVGYTNAGKSTLFNRLTEADSYEENQLFATLDPMTRKMILPSGFGALMTDTVGFIQDLPTTLIAAFRSTLEEVREADLLLHVVDMSNADYFQHEQTVQKLLEDLEIQQIPQITVYNKRDSQHPDFVPTAKTETVLISAFEEDDRLKLKQKIEQTVIGLMEPYQVEVPSTEGKLLSQLKNETILRELSFHEEKQVYTCKGYALKDHQIYGQLNRYTV</sequence>
<dbReference type="Pfam" id="PF13167">
    <property type="entry name" value="GTP-bdg_N"/>
    <property type="match status" value="1"/>
</dbReference>
<dbReference type="RefSeq" id="WP_322447681.1">
    <property type="nucleotide sequence ID" value="NZ_JAXOFX010000013.1"/>
</dbReference>
<keyword evidence="3" id="KW-0460">Magnesium</keyword>
<feature type="domain" description="Hflx-type G" evidence="6">
    <location>
        <begin position="198"/>
        <end position="360"/>
    </location>
</feature>
<gene>
    <name evidence="5 7" type="primary">hflX</name>
    <name evidence="7" type="ORF">SM124_16845</name>
</gene>
<dbReference type="EMBL" id="JAXOFX010000013">
    <property type="protein sequence ID" value="MDZ5473383.1"/>
    <property type="molecule type" value="Genomic_DNA"/>
</dbReference>
<dbReference type="InterPro" id="IPR006073">
    <property type="entry name" value="GTP-bd"/>
</dbReference>
<dbReference type="InterPro" id="IPR027417">
    <property type="entry name" value="P-loop_NTPase"/>
</dbReference>
<dbReference type="PANTHER" id="PTHR10229:SF0">
    <property type="entry name" value="GTP-BINDING PROTEIN 6-RELATED"/>
    <property type="match status" value="1"/>
</dbReference>
<evidence type="ECO:0000313" key="7">
    <source>
        <dbReference type="EMBL" id="MDZ5473383.1"/>
    </source>
</evidence>
<dbReference type="InterPro" id="IPR030394">
    <property type="entry name" value="G_HFLX_dom"/>
</dbReference>
<comment type="function">
    <text evidence="5">GTPase that associates with the 50S ribosomal subunit and may have a role during protein synthesis or ribosome biogenesis.</text>
</comment>
<dbReference type="InterPro" id="IPR025121">
    <property type="entry name" value="GTPase_HflX_N"/>
</dbReference>
<organism evidence="7 8">
    <name type="scientific">Robertmurraya mangrovi</name>
    <dbReference type="NCBI Taxonomy" id="3098077"/>
    <lineage>
        <taxon>Bacteria</taxon>
        <taxon>Bacillati</taxon>
        <taxon>Bacillota</taxon>
        <taxon>Bacilli</taxon>
        <taxon>Bacillales</taxon>
        <taxon>Bacillaceae</taxon>
        <taxon>Robertmurraya</taxon>
    </lineage>
</organism>
<dbReference type="Gene3D" id="3.40.50.11060">
    <property type="entry name" value="GTPase HflX, N-terminal domain"/>
    <property type="match status" value="1"/>
</dbReference>
<comment type="similarity">
    <text evidence="5">Belongs to the TRAFAC class OBG-HflX-like GTPase superfamily. HflX GTPase family.</text>
</comment>
<dbReference type="PROSITE" id="PS51705">
    <property type="entry name" value="G_HFLX"/>
    <property type="match status" value="1"/>
</dbReference>
<dbReference type="Gene3D" id="6.10.250.2860">
    <property type="match status" value="1"/>
</dbReference>
<dbReference type="InterPro" id="IPR016496">
    <property type="entry name" value="GTPase_HflX"/>
</dbReference>
<dbReference type="SUPFAM" id="SSF52540">
    <property type="entry name" value="P-loop containing nucleoside triphosphate hydrolases"/>
    <property type="match status" value="1"/>
</dbReference>
<keyword evidence="2 5" id="KW-0547">Nucleotide-binding</keyword>
<protein>
    <recommendedName>
        <fullName evidence="5">GTPase HflX</fullName>
    </recommendedName>
    <alternativeName>
        <fullName evidence="5">GTP-binding protein HflX</fullName>
    </alternativeName>
</protein>
<reference evidence="7 8" key="1">
    <citation type="submission" date="2023-11" db="EMBL/GenBank/DDBJ databases">
        <title>Bacillus jintuensis, isolated from a mudflat on the Beibu Gulf coast.</title>
        <authorList>
            <person name="Li M."/>
        </authorList>
    </citation>
    <scope>NUCLEOTIDE SEQUENCE [LARGE SCALE GENOMIC DNA]</scope>
    <source>
        <strain evidence="7 8">31A1R</strain>
    </source>
</reference>
<keyword evidence="4 5" id="KW-0342">GTP-binding</keyword>
<evidence type="ECO:0000256" key="5">
    <source>
        <dbReference type="HAMAP-Rule" id="MF_00900"/>
    </source>
</evidence>
<evidence type="ECO:0000259" key="6">
    <source>
        <dbReference type="PROSITE" id="PS51705"/>
    </source>
</evidence>
<dbReference type="Pfam" id="PF16360">
    <property type="entry name" value="GTP-bdg_M"/>
    <property type="match status" value="1"/>
</dbReference>
<evidence type="ECO:0000256" key="3">
    <source>
        <dbReference type="ARBA" id="ARBA00022842"/>
    </source>
</evidence>
<dbReference type="CDD" id="cd01878">
    <property type="entry name" value="HflX"/>
    <property type="match status" value="1"/>
</dbReference>
<evidence type="ECO:0000256" key="4">
    <source>
        <dbReference type="ARBA" id="ARBA00023134"/>
    </source>
</evidence>
<name>A0ABU5J1S9_9BACI</name>
<dbReference type="InterPro" id="IPR042108">
    <property type="entry name" value="GTPase_HflX_N_sf"/>
</dbReference>
<comment type="subcellular location">
    <subcellularLocation>
        <location evidence="5">Cytoplasm</location>
    </subcellularLocation>
    <text evidence="5">May associate with membranes.</text>
</comment>
<comment type="caution">
    <text evidence="7">The sequence shown here is derived from an EMBL/GenBank/DDBJ whole genome shotgun (WGS) entry which is preliminary data.</text>
</comment>
<evidence type="ECO:0000256" key="1">
    <source>
        <dbReference type="ARBA" id="ARBA00022723"/>
    </source>
</evidence>